<dbReference type="InterPro" id="IPR005135">
    <property type="entry name" value="Endo/exonuclease/phosphatase"/>
</dbReference>
<dbReference type="SUPFAM" id="SSF56219">
    <property type="entry name" value="DNase I-like"/>
    <property type="match status" value="1"/>
</dbReference>
<organism evidence="3 4">
    <name type="scientific">Nonlabens marinus S1-08</name>
    <dbReference type="NCBI Taxonomy" id="1454201"/>
    <lineage>
        <taxon>Bacteria</taxon>
        <taxon>Pseudomonadati</taxon>
        <taxon>Bacteroidota</taxon>
        <taxon>Flavobacteriia</taxon>
        <taxon>Flavobacteriales</taxon>
        <taxon>Flavobacteriaceae</taxon>
        <taxon>Nonlabens</taxon>
    </lineage>
</organism>
<feature type="transmembrane region" description="Helical" evidence="1">
    <location>
        <begin position="12"/>
        <end position="33"/>
    </location>
</feature>
<dbReference type="STRING" id="1454201.NMS_2036"/>
<dbReference type="GO" id="GO:0003824">
    <property type="term" value="F:catalytic activity"/>
    <property type="evidence" value="ECO:0007669"/>
    <property type="project" value="InterPro"/>
</dbReference>
<dbReference type="KEGG" id="nmf:NMS_2036"/>
<name>W8VS65_9FLAO</name>
<evidence type="ECO:0000313" key="3">
    <source>
        <dbReference type="EMBL" id="BAO56045.1"/>
    </source>
</evidence>
<reference evidence="3 4" key="1">
    <citation type="journal article" date="2014" name="Proc. Natl. Acad. Sci. U.S.A.">
        <title>Functional characterization of flavobacteria rhodopsins reveals a unique class of light-driven chloride pump in bacteria.</title>
        <authorList>
            <person name="Yoshizawa S."/>
            <person name="Kumagai Y."/>
            <person name="Kim H."/>
            <person name="Ogura Y."/>
            <person name="Hayashi T."/>
            <person name="Iwasaki W."/>
            <person name="DeLong E.F."/>
            <person name="Kogure K."/>
        </authorList>
    </citation>
    <scope>NUCLEOTIDE SEQUENCE [LARGE SCALE GENOMIC DNA]</scope>
    <source>
        <strain evidence="3 4">S1-08</strain>
    </source>
</reference>
<dbReference type="RefSeq" id="WP_041496538.1">
    <property type="nucleotide sequence ID" value="NZ_AP014548.1"/>
</dbReference>
<keyword evidence="4" id="KW-1185">Reference proteome</keyword>
<evidence type="ECO:0000256" key="1">
    <source>
        <dbReference type="SAM" id="Phobius"/>
    </source>
</evidence>
<evidence type="ECO:0000313" key="4">
    <source>
        <dbReference type="Proteomes" id="UP000031760"/>
    </source>
</evidence>
<gene>
    <name evidence="3" type="ORF">NMS_2036</name>
</gene>
<dbReference type="Gene3D" id="3.60.10.10">
    <property type="entry name" value="Endonuclease/exonuclease/phosphatase"/>
    <property type="match status" value="1"/>
</dbReference>
<feature type="transmembrane region" description="Helical" evidence="1">
    <location>
        <begin position="39"/>
        <end position="58"/>
    </location>
</feature>
<protein>
    <recommendedName>
        <fullName evidence="2">Endonuclease/exonuclease/phosphatase domain-containing protein</fullName>
    </recommendedName>
</protein>
<dbReference type="OrthoDB" id="9796594at2"/>
<dbReference type="Pfam" id="PF03372">
    <property type="entry name" value="Exo_endo_phos"/>
    <property type="match status" value="1"/>
</dbReference>
<dbReference type="Proteomes" id="UP000031760">
    <property type="component" value="Chromosome"/>
</dbReference>
<dbReference type="HOGENOM" id="CLU_052333_0_2_10"/>
<keyword evidence="1" id="KW-0812">Transmembrane</keyword>
<dbReference type="EMBL" id="AP014548">
    <property type="protein sequence ID" value="BAO56045.1"/>
    <property type="molecule type" value="Genomic_DNA"/>
</dbReference>
<feature type="domain" description="Endonuclease/exonuclease/phosphatase" evidence="2">
    <location>
        <begin position="101"/>
        <end position="302"/>
    </location>
</feature>
<dbReference type="InterPro" id="IPR036691">
    <property type="entry name" value="Endo/exonu/phosph_ase_sf"/>
</dbReference>
<feature type="transmembrane region" description="Helical" evidence="1">
    <location>
        <begin position="65"/>
        <end position="84"/>
    </location>
</feature>
<keyword evidence="1" id="KW-1133">Transmembrane helix</keyword>
<sequence>MNKSIVQKSLWIATIAIVVASILPNIAADYWLIDIFSNFKFQYLTLSIVLLISCFFLIKRRIVLLVLLSSAVLWNGYFIAPYYFQSNTTELPSHKKVKFTSINLHSSNSEKELVLQYITEDDPDVLILMEFTPTWQDALEPIMEAYPYRKLMPRNDNFGITVWSKYKMQGTADYFELNSKPSIIANLLIENISMSLIATHPIPPISQQTFENRNTHLSNILENRATYSDHLIIAGDFNTSSFSNHFRKLTRGDLKDSRLGFGLLPTWPANYLLFQTTLDHFLVSKNITVLERSTGKNIGSDHLPISLTVGIH</sequence>
<keyword evidence="1" id="KW-0472">Membrane</keyword>
<dbReference type="AlphaFoldDB" id="W8VS65"/>
<evidence type="ECO:0000259" key="2">
    <source>
        <dbReference type="Pfam" id="PF03372"/>
    </source>
</evidence>
<proteinExistence type="predicted"/>
<accession>W8VS65</accession>